<dbReference type="Gene3D" id="2.40.50.100">
    <property type="match status" value="1"/>
</dbReference>
<gene>
    <name evidence="6" type="ORF">HRJ53_29395</name>
</gene>
<evidence type="ECO:0000256" key="3">
    <source>
        <dbReference type="ARBA" id="ARBA00022823"/>
    </source>
</evidence>
<dbReference type="AlphaFoldDB" id="A0A7V8NXT9"/>
<reference evidence="6" key="1">
    <citation type="submission" date="2020-06" db="EMBL/GenBank/DDBJ databases">
        <title>Legume-microbial interactions unlock mineral nutrients during tropical forest succession.</title>
        <authorList>
            <person name="Epihov D.Z."/>
        </authorList>
    </citation>
    <scope>NUCLEOTIDE SEQUENCE [LARGE SCALE GENOMIC DNA]</scope>
    <source>
        <strain evidence="6">Pan2503</strain>
    </source>
</reference>
<proteinExistence type="inferred from homology"/>
<keyword evidence="7" id="KW-1185">Reference proteome</keyword>
<protein>
    <recommendedName>
        <fullName evidence="4">Dihydrolipoamide acetyltransferase component of pyruvate dehydrogenase complex</fullName>
        <ecNumber evidence="4">2.3.1.-</ecNumber>
    </recommendedName>
</protein>
<dbReference type="SUPFAM" id="SSF47005">
    <property type="entry name" value="Peripheral subunit-binding domain of 2-oxo acid dehydrogenase complex"/>
    <property type="match status" value="1"/>
</dbReference>
<feature type="domain" description="Peripheral subunit-binding (PSBD)" evidence="5">
    <location>
        <begin position="95"/>
        <end position="132"/>
    </location>
</feature>
<dbReference type="InterPro" id="IPR004167">
    <property type="entry name" value="PSBD"/>
</dbReference>
<dbReference type="PROSITE" id="PS51826">
    <property type="entry name" value="PSBD"/>
    <property type="match status" value="1"/>
</dbReference>
<dbReference type="SUPFAM" id="SSF51230">
    <property type="entry name" value="Single hybrid motif"/>
    <property type="match status" value="1"/>
</dbReference>
<dbReference type="Pfam" id="PF00364">
    <property type="entry name" value="Biotin_lipoyl"/>
    <property type="match status" value="1"/>
</dbReference>
<dbReference type="Pfam" id="PF00198">
    <property type="entry name" value="2-oxoacid_dh"/>
    <property type="match status" value="1"/>
</dbReference>
<comment type="caution">
    <text evidence="6">The sequence shown here is derived from an EMBL/GenBank/DDBJ whole genome shotgun (WGS) entry which is preliminary data.</text>
</comment>
<comment type="cofactor">
    <cofactor evidence="1 4">
        <name>(R)-lipoate</name>
        <dbReference type="ChEBI" id="CHEBI:83088"/>
    </cofactor>
</comment>
<dbReference type="InterPro" id="IPR001078">
    <property type="entry name" value="2-oxoacid_DH_actylTfrase"/>
</dbReference>
<dbReference type="EMBL" id="JACDQQ010002846">
    <property type="protein sequence ID" value="MBA0089125.1"/>
    <property type="molecule type" value="Genomic_DNA"/>
</dbReference>
<dbReference type="InterPro" id="IPR045257">
    <property type="entry name" value="E2/Pdx1"/>
</dbReference>
<keyword evidence="4" id="KW-0808">Transferase</keyword>
<dbReference type="CDD" id="cd06849">
    <property type="entry name" value="lipoyl_domain"/>
    <property type="match status" value="1"/>
</dbReference>
<dbReference type="PANTHER" id="PTHR23151:SF90">
    <property type="entry name" value="DIHYDROLIPOYLLYSINE-RESIDUE ACETYLTRANSFERASE COMPONENT OF PYRUVATE DEHYDROGENASE COMPLEX, MITOCHONDRIAL-RELATED"/>
    <property type="match status" value="1"/>
</dbReference>
<organism evidence="6 7">
    <name type="scientific">Candidatus Acidiferrum panamense</name>
    <dbReference type="NCBI Taxonomy" id="2741543"/>
    <lineage>
        <taxon>Bacteria</taxon>
        <taxon>Pseudomonadati</taxon>
        <taxon>Acidobacteriota</taxon>
        <taxon>Terriglobia</taxon>
        <taxon>Candidatus Acidiferrales</taxon>
        <taxon>Candidatus Acidiferrum</taxon>
    </lineage>
</organism>
<dbReference type="SUPFAM" id="SSF52777">
    <property type="entry name" value="CoA-dependent acyltransferases"/>
    <property type="match status" value="1"/>
</dbReference>
<dbReference type="Pfam" id="PF02817">
    <property type="entry name" value="E3_binding"/>
    <property type="match status" value="1"/>
</dbReference>
<dbReference type="InterPro" id="IPR023213">
    <property type="entry name" value="CAT-like_dom_sf"/>
</dbReference>
<dbReference type="InterPro" id="IPR011053">
    <property type="entry name" value="Single_hybrid_motif"/>
</dbReference>
<dbReference type="Gene3D" id="3.30.559.10">
    <property type="entry name" value="Chloramphenicol acetyltransferase-like domain"/>
    <property type="match status" value="1"/>
</dbReference>
<dbReference type="Gene3D" id="4.10.320.10">
    <property type="entry name" value="E3-binding domain"/>
    <property type="match status" value="1"/>
</dbReference>
<evidence type="ECO:0000259" key="5">
    <source>
        <dbReference type="PROSITE" id="PS51826"/>
    </source>
</evidence>
<dbReference type="InterPro" id="IPR036625">
    <property type="entry name" value="E3-bd_dom_sf"/>
</dbReference>
<evidence type="ECO:0000313" key="7">
    <source>
        <dbReference type="Proteomes" id="UP000567293"/>
    </source>
</evidence>
<comment type="similarity">
    <text evidence="2 4">Belongs to the 2-oxoacid dehydrogenase family.</text>
</comment>
<dbReference type="Proteomes" id="UP000567293">
    <property type="component" value="Unassembled WGS sequence"/>
</dbReference>
<dbReference type="GO" id="GO:0045254">
    <property type="term" value="C:pyruvate dehydrogenase complex"/>
    <property type="evidence" value="ECO:0007669"/>
    <property type="project" value="InterPro"/>
</dbReference>
<dbReference type="InterPro" id="IPR000089">
    <property type="entry name" value="Biotin_lipoyl"/>
</dbReference>
<dbReference type="EC" id="2.3.1.-" evidence="4"/>
<dbReference type="GO" id="GO:0006086">
    <property type="term" value="P:pyruvate decarboxylation to acetyl-CoA"/>
    <property type="evidence" value="ECO:0007669"/>
    <property type="project" value="InterPro"/>
</dbReference>
<dbReference type="GO" id="GO:0016746">
    <property type="term" value="F:acyltransferase activity"/>
    <property type="evidence" value="ECO:0007669"/>
    <property type="project" value="UniProtKB-KW"/>
</dbReference>
<evidence type="ECO:0000313" key="6">
    <source>
        <dbReference type="EMBL" id="MBA0089125.1"/>
    </source>
</evidence>
<evidence type="ECO:0000256" key="4">
    <source>
        <dbReference type="RuleBase" id="RU003423"/>
    </source>
</evidence>
<evidence type="ECO:0000256" key="2">
    <source>
        <dbReference type="ARBA" id="ARBA00007317"/>
    </source>
</evidence>
<accession>A0A7V8NXT9</accession>
<dbReference type="PANTHER" id="PTHR23151">
    <property type="entry name" value="DIHYDROLIPOAMIDE ACETYL/SUCCINYL-TRANSFERASE-RELATED"/>
    <property type="match status" value="1"/>
</dbReference>
<name>A0A7V8NXT9_9BACT</name>
<keyword evidence="4" id="KW-0012">Acyltransferase</keyword>
<sequence>MHKGEPLLEIETDKAVVEVEAPGDGMLTGITADVGAVIPVGETIAWLVAPGEQPPVKVAAARPGARSIGGVPQQTRAAVQAAAAAKTTVANTPPQISPKARRLAKELGVDFALVPGTGPDGAITAEDVQKFADSKAAVPASMTRAVAPGLEKPGQVARLTAERTTESWTTVPHFFLVREVDASKLLEAQKDVSDKAGKSPGTVRTITDLLIALVARALVRHPRMNASWTGEGIRSNRDINVSVAVAVKDGVVGVVVHKADTLEIEEISTERRELTERARAGRLRPADITGGTFTLSNLGMYKVDAFSAIITAPQAAVLAVGAISERVVAVQGKPAVRPMMTITLSSDHRVVDGARAAEFLSDLAEAIREPMKLL</sequence>
<evidence type="ECO:0000256" key="1">
    <source>
        <dbReference type="ARBA" id="ARBA00001938"/>
    </source>
</evidence>
<keyword evidence="3 4" id="KW-0450">Lipoyl</keyword>